<dbReference type="InterPro" id="IPR029058">
    <property type="entry name" value="AB_hydrolase_fold"/>
</dbReference>
<name>A0A316Z4J6_9BASI</name>
<organism evidence="1 2">
    <name type="scientific">Tilletiopsis washingtonensis</name>
    <dbReference type="NCBI Taxonomy" id="58919"/>
    <lineage>
        <taxon>Eukaryota</taxon>
        <taxon>Fungi</taxon>
        <taxon>Dikarya</taxon>
        <taxon>Basidiomycota</taxon>
        <taxon>Ustilaginomycotina</taxon>
        <taxon>Exobasidiomycetes</taxon>
        <taxon>Entylomatales</taxon>
        <taxon>Entylomatales incertae sedis</taxon>
        <taxon>Tilletiopsis</taxon>
    </lineage>
</organism>
<dbReference type="Gene3D" id="3.40.50.1820">
    <property type="entry name" value="alpha/beta hydrolase"/>
    <property type="match status" value="1"/>
</dbReference>
<accession>A0A316Z4J6</accession>
<sequence length="441" mass="48581">MPLLHYPPMPRSAEEMLNPVFSGHMAAYIPGDGPAPTPESYVPPDKPTLLFLPSEMLQTAVVYDSLASSPAFAAFNVLLYEFGVQVPEHALSLAAAPTALPPDAVSFVAQDILAALRTLAYLPNDEELAQGVKSEKLHLVGCSMSAMSTLVMAALLGDVVETVMLISPLALGLTAHTSSPAQDEQLARDVDEVFDEWWHYRREARAFWKADDASGAGQLELEKNAHRLVLPRGASDGLRHHFMNEHPWPRHLESLILSHWCSRWVVKAHEWNEMRALVQLLEAERSRGGPACPASLADVKARVLVVAGSEVERAWKESIPALQAALSNAEFRLETLEGAPMLVCVAERFSGRVRELLAQHLSPDDVQTQVAARRSSSLQLDMQQQLQKTLEAAETSVCADEKEDDEFFLVAAERPQMTRPLSVDFNIVEHVTTEHADERGL</sequence>
<dbReference type="AlphaFoldDB" id="A0A316Z4J6"/>
<protein>
    <submittedName>
        <fullName evidence="1">Uncharacterized protein</fullName>
    </submittedName>
</protein>
<reference evidence="1 2" key="1">
    <citation type="journal article" date="2018" name="Mol. Biol. Evol.">
        <title>Broad Genomic Sampling Reveals a Smut Pathogenic Ancestry of the Fungal Clade Ustilaginomycotina.</title>
        <authorList>
            <person name="Kijpornyongpan T."/>
            <person name="Mondo S.J."/>
            <person name="Barry K."/>
            <person name="Sandor L."/>
            <person name="Lee J."/>
            <person name="Lipzen A."/>
            <person name="Pangilinan J."/>
            <person name="LaButti K."/>
            <person name="Hainaut M."/>
            <person name="Henrissat B."/>
            <person name="Grigoriev I.V."/>
            <person name="Spatafora J.W."/>
            <person name="Aime M.C."/>
        </authorList>
    </citation>
    <scope>NUCLEOTIDE SEQUENCE [LARGE SCALE GENOMIC DNA]</scope>
    <source>
        <strain evidence="1 2">MCA 4186</strain>
    </source>
</reference>
<evidence type="ECO:0000313" key="1">
    <source>
        <dbReference type="EMBL" id="PWN96296.1"/>
    </source>
</evidence>
<evidence type="ECO:0000313" key="2">
    <source>
        <dbReference type="Proteomes" id="UP000245946"/>
    </source>
</evidence>
<gene>
    <name evidence="1" type="ORF">FA09DRAFT_99190</name>
</gene>
<dbReference type="SUPFAM" id="SSF53474">
    <property type="entry name" value="alpha/beta-Hydrolases"/>
    <property type="match status" value="1"/>
</dbReference>
<dbReference type="RefSeq" id="XP_025596575.1">
    <property type="nucleotide sequence ID" value="XM_025745934.1"/>
</dbReference>
<dbReference type="EMBL" id="KZ819300">
    <property type="protein sequence ID" value="PWN96296.1"/>
    <property type="molecule type" value="Genomic_DNA"/>
</dbReference>
<keyword evidence="2" id="KW-1185">Reference proteome</keyword>
<dbReference type="GeneID" id="37273478"/>
<dbReference type="Proteomes" id="UP000245946">
    <property type="component" value="Unassembled WGS sequence"/>
</dbReference>
<proteinExistence type="predicted"/>